<protein>
    <recommendedName>
        <fullName evidence="4">Esterase</fullName>
    </recommendedName>
</protein>
<reference evidence="2 3" key="1">
    <citation type="submission" date="2017-12" db="EMBL/GenBank/DDBJ databases">
        <title>The whole genome sequence of the Acidipropionibacterium virtanenii sp. nov. type strain JS278.</title>
        <authorList>
            <person name="Laine P."/>
            <person name="Deptula P."/>
            <person name="Varmanen P."/>
            <person name="Auvinen P."/>
        </authorList>
    </citation>
    <scope>NUCLEOTIDE SEQUENCE [LARGE SCALE GENOMIC DNA]</scope>
    <source>
        <strain evidence="2 3">JS278</strain>
    </source>
</reference>
<keyword evidence="1" id="KW-0472">Membrane</keyword>
<dbReference type="PANTHER" id="PTHR48098">
    <property type="entry name" value="ENTEROCHELIN ESTERASE-RELATED"/>
    <property type="match status" value="1"/>
</dbReference>
<organism evidence="2 3">
    <name type="scientific">Acidipropionibacterium virtanenii</name>
    <dbReference type="NCBI Taxonomy" id="2057246"/>
    <lineage>
        <taxon>Bacteria</taxon>
        <taxon>Bacillati</taxon>
        <taxon>Actinomycetota</taxon>
        <taxon>Actinomycetes</taxon>
        <taxon>Propionibacteriales</taxon>
        <taxon>Propionibacteriaceae</taxon>
        <taxon>Acidipropionibacterium</taxon>
    </lineage>
</organism>
<dbReference type="SUPFAM" id="SSF53474">
    <property type="entry name" value="alpha/beta-Hydrolases"/>
    <property type="match status" value="1"/>
</dbReference>
<dbReference type="Gene3D" id="3.40.50.1820">
    <property type="entry name" value="alpha/beta hydrolase"/>
    <property type="match status" value="1"/>
</dbReference>
<evidence type="ECO:0000313" key="3">
    <source>
        <dbReference type="Proteomes" id="UP000251995"/>
    </source>
</evidence>
<name>A0A344UTB8_9ACTN</name>
<feature type="transmembrane region" description="Helical" evidence="1">
    <location>
        <begin position="12"/>
        <end position="31"/>
    </location>
</feature>
<sequence length="375" mass="41165">MSLDGSILSPGLADAMTVLAVMMPLGVGTVCAIRSGGTWWRRVLRGAIGGVAVVACQGIALVAVLLQVDRSYGMYTSWSQLLGRQAPAPHGDLVRIRHSPVRGIPISKDNPHPEGEWSGINVDGTDPMYSHLPVWLPPQYFEKSQAHVSFPVLYWVGGLNDTGEHANITVPITGPAQTLIKDRQVNPFAIVFLPGRIREGQDTECTNIGGIDHQSWILDTVMPKVEKHLRVGHLRGLRFIAGYSTGGYCAANLTSKYPDRFNAGFGLAPYFHPLFDPPQSSQAAPLLISENSVLNRVRDGHVRRDVKFLSVISRTDMQAWSDPASKGEVDGEEFWQKARRTPEYSFILLKQGGHNTGTYAPYVPQSLEWLGQYGL</sequence>
<feature type="transmembrane region" description="Helical" evidence="1">
    <location>
        <begin position="43"/>
        <end position="66"/>
    </location>
</feature>
<evidence type="ECO:0008006" key="4">
    <source>
        <dbReference type="Google" id="ProtNLM"/>
    </source>
</evidence>
<gene>
    <name evidence="2" type="ORF">JS278_01341</name>
</gene>
<dbReference type="InterPro" id="IPR050583">
    <property type="entry name" value="Mycobacterial_A85_antigen"/>
</dbReference>
<dbReference type="InterPro" id="IPR029058">
    <property type="entry name" value="AB_hydrolase_fold"/>
</dbReference>
<evidence type="ECO:0000313" key="2">
    <source>
        <dbReference type="EMBL" id="AXE38516.1"/>
    </source>
</evidence>
<evidence type="ECO:0000256" key="1">
    <source>
        <dbReference type="SAM" id="Phobius"/>
    </source>
</evidence>
<dbReference type="EMBL" id="CP025198">
    <property type="protein sequence ID" value="AXE38516.1"/>
    <property type="molecule type" value="Genomic_DNA"/>
</dbReference>
<proteinExistence type="predicted"/>
<keyword evidence="1" id="KW-1133">Transmembrane helix</keyword>
<dbReference type="AlphaFoldDB" id="A0A344UTB8"/>
<accession>A0A344UTB8</accession>
<dbReference type="KEGG" id="acij:JS278_01341"/>
<dbReference type="RefSeq" id="WP_114044509.1">
    <property type="nucleotide sequence ID" value="NZ_CP025198.1"/>
</dbReference>
<dbReference type="Pfam" id="PF00756">
    <property type="entry name" value="Esterase"/>
    <property type="match status" value="1"/>
</dbReference>
<keyword evidence="3" id="KW-1185">Reference proteome</keyword>
<keyword evidence="1" id="KW-0812">Transmembrane</keyword>
<dbReference type="Proteomes" id="UP000251995">
    <property type="component" value="Chromosome"/>
</dbReference>
<dbReference type="OrthoDB" id="3723842at2"/>
<dbReference type="InterPro" id="IPR000801">
    <property type="entry name" value="Esterase-like"/>
</dbReference>